<name>A0A481ZC44_9VIRU</name>
<dbReference type="Pfam" id="PF00646">
    <property type="entry name" value="F-box"/>
    <property type="match status" value="1"/>
</dbReference>
<keyword evidence="1" id="KW-0677">Repeat</keyword>
<dbReference type="InterPro" id="IPR036047">
    <property type="entry name" value="F-box-like_dom_sf"/>
</dbReference>
<protein>
    <submittedName>
        <fullName evidence="4">F-box domain and ankyrin repeat protein</fullName>
    </submittedName>
</protein>
<dbReference type="PANTHER" id="PTHR24189">
    <property type="entry name" value="MYOTROPHIN"/>
    <property type="match status" value="1"/>
</dbReference>
<dbReference type="Gene3D" id="6.10.250.3180">
    <property type="match status" value="1"/>
</dbReference>
<feature type="domain" description="F-box" evidence="3">
    <location>
        <begin position="31"/>
        <end position="72"/>
    </location>
</feature>
<dbReference type="EMBL" id="MK500570">
    <property type="protein sequence ID" value="QBK92241.1"/>
    <property type="molecule type" value="Genomic_DNA"/>
</dbReference>
<dbReference type="SMART" id="SM00248">
    <property type="entry name" value="ANK"/>
    <property type="match status" value="6"/>
</dbReference>
<evidence type="ECO:0000313" key="4">
    <source>
        <dbReference type="EMBL" id="QBK92241.1"/>
    </source>
</evidence>
<sequence>MEGERAKSHLTEDTKVRINRILEANPTFAMIMDLPYELQREVAVQMRYPDTIRFCGTSKSAKIICDDDYFWKLKIMHDFPENPAEGHEGKWRELYKKYWKKAQAKLLSCTKAGHVKCVQSLLQIGVDPDFQYFRLARGGTYYIDEPSKTALMLASKNGNVDIVRLLLDNGADPNVSDADLNDPALLEASRNGHINVVEMLLDHGANIKYALNEAISGKHIHVARMLLNRGANPNGSEDYYTLLRAINYEDVEMVQLLLEHGADPNVSRAGRTALYMAYDNEKIIRLLIKHNVVIRKDLEENYREYL</sequence>
<proteinExistence type="predicted"/>
<dbReference type="PANTHER" id="PTHR24189:SF50">
    <property type="entry name" value="ANKYRIN REPEAT AND SOCS BOX PROTEIN 2"/>
    <property type="match status" value="1"/>
</dbReference>
<dbReference type="PROSITE" id="PS50297">
    <property type="entry name" value="ANK_REP_REGION"/>
    <property type="match status" value="2"/>
</dbReference>
<dbReference type="InterPro" id="IPR001810">
    <property type="entry name" value="F-box_dom"/>
</dbReference>
<dbReference type="Pfam" id="PF12796">
    <property type="entry name" value="Ank_2"/>
    <property type="match status" value="1"/>
</dbReference>
<dbReference type="SUPFAM" id="SSF48403">
    <property type="entry name" value="Ankyrin repeat"/>
    <property type="match status" value="1"/>
</dbReference>
<evidence type="ECO:0000256" key="1">
    <source>
        <dbReference type="ARBA" id="ARBA00022737"/>
    </source>
</evidence>
<evidence type="ECO:0000259" key="3">
    <source>
        <dbReference type="Pfam" id="PF00646"/>
    </source>
</evidence>
<gene>
    <name evidence="4" type="ORF">LCPAC304_05880</name>
</gene>
<dbReference type="Gene3D" id="1.25.40.20">
    <property type="entry name" value="Ankyrin repeat-containing domain"/>
    <property type="match status" value="2"/>
</dbReference>
<dbReference type="SUPFAM" id="SSF81383">
    <property type="entry name" value="F-box domain"/>
    <property type="match status" value="1"/>
</dbReference>
<dbReference type="InterPro" id="IPR036770">
    <property type="entry name" value="Ankyrin_rpt-contain_sf"/>
</dbReference>
<evidence type="ECO:0000256" key="2">
    <source>
        <dbReference type="ARBA" id="ARBA00023043"/>
    </source>
</evidence>
<accession>A0A481ZC44</accession>
<keyword evidence="2" id="KW-0040">ANK repeat</keyword>
<organism evidence="4">
    <name type="scientific">Pithovirus LCPAC304</name>
    <dbReference type="NCBI Taxonomy" id="2506594"/>
    <lineage>
        <taxon>Viruses</taxon>
        <taxon>Pithoviruses</taxon>
    </lineage>
</organism>
<dbReference type="InterPro" id="IPR050745">
    <property type="entry name" value="Multifunctional_regulatory"/>
</dbReference>
<dbReference type="Pfam" id="PF13637">
    <property type="entry name" value="Ank_4"/>
    <property type="match status" value="1"/>
</dbReference>
<dbReference type="PRINTS" id="PR01415">
    <property type="entry name" value="ANKYRIN"/>
</dbReference>
<dbReference type="PROSITE" id="PS50088">
    <property type="entry name" value="ANK_REPEAT"/>
    <property type="match status" value="3"/>
</dbReference>
<dbReference type="InterPro" id="IPR002110">
    <property type="entry name" value="Ankyrin_rpt"/>
</dbReference>
<reference evidence="4" key="1">
    <citation type="journal article" date="2019" name="MBio">
        <title>Virus Genomes from Deep Sea Sediments Expand the Ocean Megavirome and Support Independent Origins of Viral Gigantism.</title>
        <authorList>
            <person name="Backstrom D."/>
            <person name="Yutin N."/>
            <person name="Jorgensen S.L."/>
            <person name="Dharamshi J."/>
            <person name="Homa F."/>
            <person name="Zaremba-Niedwiedzka K."/>
            <person name="Spang A."/>
            <person name="Wolf Y.I."/>
            <person name="Koonin E.V."/>
            <person name="Ettema T.J."/>
        </authorList>
    </citation>
    <scope>NUCLEOTIDE SEQUENCE</scope>
</reference>